<dbReference type="AlphaFoldDB" id="A0A443SA19"/>
<evidence type="ECO:0000313" key="2">
    <source>
        <dbReference type="Proteomes" id="UP000288716"/>
    </source>
</evidence>
<comment type="caution">
    <text evidence="1">The sequence shown here is derived from an EMBL/GenBank/DDBJ whole genome shotgun (WGS) entry which is preliminary data.</text>
</comment>
<name>A0A443SA19_9ACAR</name>
<evidence type="ECO:0008006" key="3">
    <source>
        <dbReference type="Google" id="ProtNLM"/>
    </source>
</evidence>
<accession>A0A443SA19</accession>
<dbReference type="STRING" id="299467.A0A443SA19"/>
<dbReference type="InterPro" id="IPR006186">
    <property type="entry name" value="Ser/Thr-sp_prot-phosphatase"/>
</dbReference>
<dbReference type="SUPFAM" id="SSF56300">
    <property type="entry name" value="Metallo-dependent phosphatases"/>
    <property type="match status" value="1"/>
</dbReference>
<dbReference type="PRINTS" id="PR00114">
    <property type="entry name" value="STPHPHTASE"/>
</dbReference>
<organism evidence="1 2">
    <name type="scientific">Leptotrombidium deliense</name>
    <dbReference type="NCBI Taxonomy" id="299467"/>
    <lineage>
        <taxon>Eukaryota</taxon>
        <taxon>Metazoa</taxon>
        <taxon>Ecdysozoa</taxon>
        <taxon>Arthropoda</taxon>
        <taxon>Chelicerata</taxon>
        <taxon>Arachnida</taxon>
        <taxon>Acari</taxon>
        <taxon>Acariformes</taxon>
        <taxon>Trombidiformes</taxon>
        <taxon>Prostigmata</taxon>
        <taxon>Anystina</taxon>
        <taxon>Parasitengona</taxon>
        <taxon>Trombiculoidea</taxon>
        <taxon>Trombiculidae</taxon>
        <taxon>Leptotrombidium</taxon>
    </lineage>
</organism>
<dbReference type="VEuPathDB" id="VectorBase:LDEU007785"/>
<dbReference type="Gene3D" id="3.60.21.10">
    <property type="match status" value="1"/>
</dbReference>
<protein>
    <recommendedName>
        <fullName evidence="3">Calcineurin-like phosphoesterase domain-containing protein</fullName>
    </recommendedName>
</protein>
<proteinExistence type="predicted"/>
<gene>
    <name evidence="1" type="ORF">B4U80_13880</name>
</gene>
<reference evidence="1 2" key="1">
    <citation type="journal article" date="2018" name="Gigascience">
        <title>Genomes of trombidid mites reveal novel predicted allergens and laterally-transferred genes associated with secondary metabolism.</title>
        <authorList>
            <person name="Dong X."/>
            <person name="Chaisiri K."/>
            <person name="Xia D."/>
            <person name="Armstrong S.D."/>
            <person name="Fang Y."/>
            <person name="Donnelly M.J."/>
            <person name="Kadowaki T."/>
            <person name="McGarry J.W."/>
            <person name="Darby A.C."/>
            <person name="Makepeace B.L."/>
        </authorList>
    </citation>
    <scope>NUCLEOTIDE SEQUENCE [LARGE SCALE GENOMIC DNA]</scope>
    <source>
        <strain evidence="1">UoL-UT</strain>
    </source>
</reference>
<dbReference type="GO" id="GO:0016787">
    <property type="term" value="F:hydrolase activity"/>
    <property type="evidence" value="ECO:0007669"/>
    <property type="project" value="InterPro"/>
</dbReference>
<dbReference type="EMBL" id="NCKV01005156">
    <property type="protein sequence ID" value="RWS24255.1"/>
    <property type="molecule type" value="Genomic_DNA"/>
</dbReference>
<keyword evidence="2" id="KW-1185">Reference proteome</keyword>
<sequence length="67" mass="7679">MPSRFLKTRAVYVFGDIHGNIADLLTYERNIWKTAPGVTPCDYLFLDDYVDRGEYGVKVILAPNKQL</sequence>
<evidence type="ECO:0000313" key="1">
    <source>
        <dbReference type="EMBL" id="RWS24255.1"/>
    </source>
</evidence>
<dbReference type="InterPro" id="IPR029052">
    <property type="entry name" value="Metallo-depent_PP-like"/>
</dbReference>
<dbReference type="Proteomes" id="UP000288716">
    <property type="component" value="Unassembled WGS sequence"/>
</dbReference>